<evidence type="ECO:0000259" key="4">
    <source>
        <dbReference type="Pfam" id="PF20147"/>
    </source>
</evidence>
<accession>A0A9W4X375</accession>
<evidence type="ECO:0000256" key="1">
    <source>
        <dbReference type="ARBA" id="ARBA00004340"/>
    </source>
</evidence>
<protein>
    <submittedName>
        <fullName evidence="5">8160_t:CDS:1</fullName>
    </submittedName>
</protein>
<gene>
    <name evidence="5" type="ORF">FWILDA_LOCUS18725</name>
</gene>
<keyword evidence="6" id="KW-1185">Reference proteome</keyword>
<keyword evidence="3" id="KW-0964">Secreted</keyword>
<comment type="subcellular location">
    <subcellularLocation>
        <location evidence="1">Host cell</location>
    </subcellularLocation>
    <subcellularLocation>
        <location evidence="2">Secreted</location>
    </subcellularLocation>
</comment>
<dbReference type="GO" id="GO:0043657">
    <property type="term" value="C:host cell"/>
    <property type="evidence" value="ECO:0007669"/>
    <property type="project" value="UniProtKB-SubCell"/>
</dbReference>
<feature type="domain" description="Crinkler effector protein N-terminal" evidence="4">
    <location>
        <begin position="5"/>
        <end position="115"/>
    </location>
</feature>
<evidence type="ECO:0000313" key="5">
    <source>
        <dbReference type="EMBL" id="CAI2198744.1"/>
    </source>
</evidence>
<evidence type="ECO:0000256" key="3">
    <source>
        <dbReference type="ARBA" id="ARBA00022525"/>
    </source>
</evidence>
<dbReference type="OrthoDB" id="2673191at2759"/>
<evidence type="ECO:0000256" key="2">
    <source>
        <dbReference type="ARBA" id="ARBA00004613"/>
    </source>
</evidence>
<dbReference type="Proteomes" id="UP001153678">
    <property type="component" value="Unassembled WGS sequence"/>
</dbReference>
<organism evidence="5 6">
    <name type="scientific">Funneliformis geosporum</name>
    <dbReference type="NCBI Taxonomy" id="1117311"/>
    <lineage>
        <taxon>Eukaryota</taxon>
        <taxon>Fungi</taxon>
        <taxon>Fungi incertae sedis</taxon>
        <taxon>Mucoromycota</taxon>
        <taxon>Glomeromycotina</taxon>
        <taxon>Glomeromycetes</taxon>
        <taxon>Glomerales</taxon>
        <taxon>Glomeraceae</taxon>
        <taxon>Funneliformis</taxon>
    </lineage>
</organism>
<feature type="non-terminal residue" evidence="5">
    <location>
        <position position="118"/>
    </location>
</feature>
<dbReference type="AlphaFoldDB" id="A0A9W4X375"/>
<evidence type="ECO:0000313" key="6">
    <source>
        <dbReference type="Proteomes" id="UP001153678"/>
    </source>
</evidence>
<dbReference type="Pfam" id="PF20147">
    <property type="entry name" value="Crinkler"/>
    <property type="match status" value="1"/>
</dbReference>
<comment type="caution">
    <text evidence="5">The sequence shown here is derived from an EMBL/GenBank/DDBJ whole genome shotgun (WGS) entry which is preliminary data.</text>
</comment>
<dbReference type="EMBL" id="CAMKVN010019473">
    <property type="protein sequence ID" value="CAI2198744.1"/>
    <property type="molecule type" value="Genomic_DNA"/>
</dbReference>
<proteinExistence type="predicted"/>
<dbReference type="InterPro" id="IPR045379">
    <property type="entry name" value="Crinkler_N"/>
</dbReference>
<name>A0A9W4X375_9GLOM</name>
<dbReference type="GO" id="GO:0005576">
    <property type="term" value="C:extracellular region"/>
    <property type="evidence" value="ECO:0007669"/>
    <property type="project" value="UniProtKB-SubCell"/>
</dbReference>
<sequence length="118" mass="13341">MSYILNCFVLGEDPFEKIFQFFLDTNKIQTIGLLKDAIITSQKLNVATKEVKLWKVDFPLTGVNEEEKLDIINKCTNVNVNIGNELDGVELPTLSMSSNEFTEQQNLQHAHIIVQLSA</sequence>
<reference evidence="5" key="1">
    <citation type="submission" date="2022-08" db="EMBL/GenBank/DDBJ databases">
        <authorList>
            <person name="Kallberg Y."/>
            <person name="Tangrot J."/>
            <person name="Rosling A."/>
        </authorList>
    </citation>
    <scope>NUCLEOTIDE SEQUENCE</scope>
    <source>
        <strain evidence="5">Wild A</strain>
    </source>
</reference>